<evidence type="ECO:0000313" key="7">
    <source>
        <dbReference type="Proteomes" id="UP001597206"/>
    </source>
</evidence>
<dbReference type="InterPro" id="IPR029044">
    <property type="entry name" value="Nucleotide-diphossugar_trans"/>
</dbReference>
<feature type="transmembrane region" description="Helical" evidence="4">
    <location>
        <begin position="331"/>
        <end position="350"/>
    </location>
</feature>
<keyword evidence="4" id="KW-0472">Membrane</keyword>
<dbReference type="Pfam" id="PF00535">
    <property type="entry name" value="Glycos_transf_2"/>
    <property type="match status" value="1"/>
</dbReference>
<reference evidence="7" key="1">
    <citation type="journal article" date="2019" name="Int. J. Syst. Evol. Microbiol.">
        <title>The Global Catalogue of Microorganisms (GCM) 10K type strain sequencing project: providing services to taxonomists for standard genome sequencing and annotation.</title>
        <authorList>
            <consortium name="The Broad Institute Genomics Platform"/>
            <consortium name="The Broad Institute Genome Sequencing Center for Infectious Disease"/>
            <person name="Wu L."/>
            <person name="Ma J."/>
        </authorList>
    </citation>
    <scope>NUCLEOTIDE SEQUENCE [LARGE SCALE GENOMIC DNA]</scope>
    <source>
        <strain evidence="7">CCUG 58411</strain>
    </source>
</reference>
<keyword evidence="2" id="KW-0328">Glycosyltransferase</keyword>
<dbReference type="InterPro" id="IPR001173">
    <property type="entry name" value="Glyco_trans_2-like"/>
</dbReference>
<evidence type="ECO:0000256" key="2">
    <source>
        <dbReference type="ARBA" id="ARBA00022676"/>
    </source>
</evidence>
<evidence type="ECO:0000313" key="6">
    <source>
        <dbReference type="EMBL" id="MFD1121325.1"/>
    </source>
</evidence>
<feature type="transmembrane region" description="Helical" evidence="4">
    <location>
        <begin position="356"/>
        <end position="372"/>
    </location>
</feature>
<keyword evidence="4" id="KW-0812">Transmembrane</keyword>
<comment type="caution">
    <text evidence="6">The sequence shown here is derived from an EMBL/GenBank/DDBJ whole genome shotgun (WGS) entry which is preliminary data.</text>
</comment>
<evidence type="ECO:0000259" key="5">
    <source>
        <dbReference type="Pfam" id="PF00535"/>
    </source>
</evidence>
<feature type="transmembrane region" description="Helical" evidence="4">
    <location>
        <begin position="304"/>
        <end position="324"/>
    </location>
</feature>
<comment type="similarity">
    <text evidence="1">Belongs to the glycosyltransferase 2 family.</text>
</comment>
<dbReference type="Gene3D" id="3.90.550.10">
    <property type="entry name" value="Spore Coat Polysaccharide Biosynthesis Protein SpsA, Chain A"/>
    <property type="match status" value="1"/>
</dbReference>
<evidence type="ECO:0000256" key="4">
    <source>
        <dbReference type="SAM" id="Phobius"/>
    </source>
</evidence>
<organism evidence="6 7">
    <name type="scientific">Methylophilus flavus</name>
    <dbReference type="NCBI Taxonomy" id="640084"/>
    <lineage>
        <taxon>Bacteria</taxon>
        <taxon>Pseudomonadati</taxon>
        <taxon>Pseudomonadota</taxon>
        <taxon>Betaproteobacteria</taxon>
        <taxon>Nitrosomonadales</taxon>
        <taxon>Methylophilaceae</taxon>
        <taxon>Methylophilus</taxon>
    </lineage>
</organism>
<dbReference type="EMBL" id="JBHTLN010000001">
    <property type="protein sequence ID" value="MFD1121325.1"/>
    <property type="molecule type" value="Genomic_DNA"/>
</dbReference>
<dbReference type="RefSeq" id="WP_379029947.1">
    <property type="nucleotide sequence ID" value="NZ_JBHTLN010000001.1"/>
</dbReference>
<proteinExistence type="inferred from homology"/>
<evidence type="ECO:0000256" key="3">
    <source>
        <dbReference type="ARBA" id="ARBA00022679"/>
    </source>
</evidence>
<keyword evidence="3" id="KW-0808">Transferase</keyword>
<keyword evidence="7" id="KW-1185">Reference proteome</keyword>
<sequence>MLIVFEVLYYVLLVFLAIPVLTFCIQILVAVLPGYRNQKINLQTASVALLIPAHNEAAGISDTLNSIKKAATPNTRIVVIADNCTDNTAEIARSHGAEVTARSHETLRGKGYALDFGIKYLSDNPPEIVIVFDADCLVHQDTINALVQSVIKDGRAVQGLYLIQSKPTSPVKTKLSEFAYVVKSWTRPLGFYRLGLPMQLMGSGMAFPWSQIAQADFSHGSIVEDMKLGIDLAGQKMAPKFCPEAFVSSIFPEHQEGEKTQRKRWEHGHLGMILQEGVPLLGRGIKSFDLDMVAMALDLCVPPVALLFLLSGLFSLLSLILYVSGNETFPLMLGIMQFLLLSTFVLIAWVKHGTKIISLTALLAFAPVYAISKIKMYISFFGDRQTEWVKSRKD</sequence>
<keyword evidence="4" id="KW-1133">Transmembrane helix</keyword>
<gene>
    <name evidence="6" type="ORF">ACFQ2T_02330</name>
</gene>
<dbReference type="PANTHER" id="PTHR43630">
    <property type="entry name" value="POLY-BETA-1,6-N-ACETYL-D-GLUCOSAMINE SYNTHASE"/>
    <property type="match status" value="1"/>
</dbReference>
<feature type="domain" description="Glycosyltransferase 2-like" evidence="5">
    <location>
        <begin position="50"/>
        <end position="184"/>
    </location>
</feature>
<evidence type="ECO:0000256" key="1">
    <source>
        <dbReference type="ARBA" id="ARBA00006739"/>
    </source>
</evidence>
<feature type="transmembrane region" description="Helical" evidence="4">
    <location>
        <begin position="7"/>
        <end position="32"/>
    </location>
</feature>
<dbReference type="SUPFAM" id="SSF53448">
    <property type="entry name" value="Nucleotide-diphospho-sugar transferases"/>
    <property type="match status" value="1"/>
</dbReference>
<dbReference type="PANTHER" id="PTHR43630:SF1">
    <property type="entry name" value="POLY-BETA-1,6-N-ACETYL-D-GLUCOSAMINE SYNTHASE"/>
    <property type="match status" value="1"/>
</dbReference>
<dbReference type="Proteomes" id="UP001597206">
    <property type="component" value="Unassembled WGS sequence"/>
</dbReference>
<name>A0ABW3P9A8_9PROT</name>
<dbReference type="CDD" id="cd06438">
    <property type="entry name" value="EpsO_like"/>
    <property type="match status" value="1"/>
</dbReference>
<accession>A0ABW3P9A8</accession>
<protein>
    <submittedName>
        <fullName evidence="6">Glycosyltransferase family 2 protein</fullName>
    </submittedName>
</protein>